<evidence type="ECO:0000313" key="3">
    <source>
        <dbReference type="Proteomes" id="UP000302218"/>
    </source>
</evidence>
<gene>
    <name evidence="2" type="ORF">FEJ81_02195</name>
</gene>
<feature type="compositionally biased region" description="Basic and acidic residues" evidence="1">
    <location>
        <begin position="8"/>
        <end position="20"/>
    </location>
</feature>
<dbReference type="KEGG" id="nvr:FEJ81_02195"/>
<organism evidence="2 3">
    <name type="scientific">Natrinema versiforme</name>
    <dbReference type="NCBI Taxonomy" id="88724"/>
    <lineage>
        <taxon>Archaea</taxon>
        <taxon>Methanobacteriati</taxon>
        <taxon>Methanobacteriota</taxon>
        <taxon>Stenosarchaea group</taxon>
        <taxon>Halobacteria</taxon>
        <taxon>Halobacteriales</taxon>
        <taxon>Natrialbaceae</taxon>
        <taxon>Natrinema</taxon>
    </lineage>
</organism>
<feature type="compositionally biased region" description="Basic and acidic residues" evidence="1">
    <location>
        <begin position="125"/>
        <end position="141"/>
    </location>
</feature>
<accession>A0A4V1FY64</accession>
<dbReference type="EMBL" id="CP040330">
    <property type="protein sequence ID" value="QCS41215.1"/>
    <property type="molecule type" value="Genomic_DNA"/>
</dbReference>
<evidence type="ECO:0000256" key="1">
    <source>
        <dbReference type="SAM" id="MobiDB-lite"/>
    </source>
</evidence>
<dbReference type="AlphaFoldDB" id="A0A4V1FY64"/>
<reference evidence="3" key="1">
    <citation type="submission" date="2019-05" db="EMBL/GenBank/DDBJ databases">
        <title>Genome sequence and methylation pattern of the halophilic Archaeon Natrinema versiforme BOL5-4.</title>
        <authorList>
            <person name="DasSarma P."/>
            <person name="Anton B.P."/>
            <person name="DasSarma S.L."/>
            <person name="Martinez F.L."/>
            <person name="Guzman D."/>
            <person name="Roberts R.J."/>
            <person name="DasSarma S."/>
        </authorList>
    </citation>
    <scope>NUCLEOTIDE SEQUENCE [LARGE SCALE GENOMIC DNA]</scope>
    <source>
        <strain evidence="3">BOL5-4</strain>
    </source>
</reference>
<evidence type="ECO:0000313" key="2">
    <source>
        <dbReference type="EMBL" id="QCS41215.1"/>
    </source>
</evidence>
<dbReference type="RefSeq" id="WP_138243728.1">
    <property type="nucleotide sequence ID" value="NZ_CP040330.1"/>
</dbReference>
<feature type="region of interest" description="Disordered" evidence="1">
    <location>
        <begin position="1"/>
        <end position="32"/>
    </location>
</feature>
<dbReference type="OrthoDB" id="302635at2157"/>
<sequence length="141" mass="15801">MLVQLRQYKHEEVQFDDNRTTGESQTEDTVNPEATDYFGEEMDDLDVETWDTVEHEDDPIQRRSLTIDGVTAVSVPREPTDEDDPDLPGQTIQLRMGGGIENIAQAEIVEVQDLEVEEAPAEGKASQDGESYGKESMDDEP</sequence>
<dbReference type="GeneID" id="40264044"/>
<name>A0A4V1FY64_9EURY</name>
<proteinExistence type="predicted"/>
<feature type="region of interest" description="Disordered" evidence="1">
    <location>
        <begin position="113"/>
        <end position="141"/>
    </location>
</feature>
<protein>
    <submittedName>
        <fullName evidence="2">Uncharacterized protein</fullName>
    </submittedName>
</protein>
<dbReference type="Proteomes" id="UP000302218">
    <property type="component" value="Chromosome"/>
</dbReference>